<sequence>MKATTTWTEGFASTITDNRGHEIITDIPKEKEGTNTGASAFELLLMSYSGCVHTIFNMVAKKMRIEFTALEVDATGSQKDEAPTFTDVEIELRIDSEVSDEKIDKCLQQTLKTCPVGILFHQAGVNTTYKIEKFQKA</sequence>
<dbReference type="EMBL" id="AP018042">
    <property type="protein sequence ID" value="BAX81395.1"/>
    <property type="molecule type" value="Genomic_DNA"/>
</dbReference>
<proteinExistence type="predicted"/>
<dbReference type="InterPro" id="IPR036102">
    <property type="entry name" value="OsmC/Ohrsf"/>
</dbReference>
<evidence type="ECO:0000313" key="2">
    <source>
        <dbReference type="Proteomes" id="UP000218267"/>
    </source>
</evidence>
<dbReference type="Proteomes" id="UP000218267">
    <property type="component" value="Chromosome"/>
</dbReference>
<reference evidence="1 2" key="1">
    <citation type="journal article" date="2018" name="Mar. Genomics">
        <title>Complete genome sequence of Marinifilaceae bacterium strain SPP2, isolated from the Antarctic marine sediment.</title>
        <authorList>
            <person name="Watanabe M."/>
            <person name="Kojima H."/>
            <person name="Fukui M."/>
        </authorList>
    </citation>
    <scope>NUCLEOTIDE SEQUENCE [LARGE SCALE GENOMIC DNA]</scope>
    <source>
        <strain evidence="1 2">SPP2</strain>
    </source>
</reference>
<dbReference type="SUPFAM" id="SSF82784">
    <property type="entry name" value="OsmC-like"/>
    <property type="match status" value="1"/>
</dbReference>
<accession>A0A1Y1CM18</accession>
<evidence type="ECO:0008006" key="3">
    <source>
        <dbReference type="Google" id="ProtNLM"/>
    </source>
</evidence>
<gene>
    <name evidence="1" type="ORF">ALGA_3095</name>
</gene>
<name>A0A1Y1CM18_9BACT</name>
<dbReference type="Pfam" id="PF02566">
    <property type="entry name" value="OsmC"/>
    <property type="match status" value="1"/>
</dbReference>
<dbReference type="Gene3D" id="3.30.300.20">
    <property type="match status" value="1"/>
</dbReference>
<dbReference type="InterPro" id="IPR003718">
    <property type="entry name" value="OsmC/Ohr_fam"/>
</dbReference>
<protein>
    <recommendedName>
        <fullName evidence="3">Osmotically inducible protein OsmC</fullName>
    </recommendedName>
</protein>
<keyword evidence="2" id="KW-1185">Reference proteome</keyword>
<dbReference type="InterPro" id="IPR015946">
    <property type="entry name" value="KH_dom-like_a/b"/>
</dbReference>
<dbReference type="KEGG" id="mbas:ALGA_3095"/>
<evidence type="ECO:0000313" key="1">
    <source>
        <dbReference type="EMBL" id="BAX81395.1"/>
    </source>
</evidence>
<dbReference type="PANTHER" id="PTHR34352:SF1">
    <property type="entry name" value="PROTEIN YHFA"/>
    <property type="match status" value="1"/>
</dbReference>
<dbReference type="PANTHER" id="PTHR34352">
    <property type="entry name" value="PROTEIN YHFA"/>
    <property type="match status" value="1"/>
</dbReference>
<dbReference type="AlphaFoldDB" id="A0A1Y1CM18"/>
<dbReference type="OrthoDB" id="9811389at2"/>
<dbReference type="RefSeq" id="WP_096430758.1">
    <property type="nucleotide sequence ID" value="NZ_AP018042.1"/>
</dbReference>
<reference evidence="2" key="2">
    <citation type="journal article" date="2020" name="Antonie Van Leeuwenhoek">
        <title>Labilibaculum antarcticum sp. nov., a novel facultative anaerobic, psychrotorelant bacterium isolated from marine sediment of Antarctica.</title>
        <authorList>
            <person name="Watanabe M."/>
            <person name="Kojima H."/>
            <person name="Fukui M."/>
        </authorList>
    </citation>
    <scope>NUCLEOTIDE SEQUENCE [LARGE SCALE GENOMIC DNA]</scope>
    <source>
        <strain evidence="2">SPP2</strain>
    </source>
</reference>
<organism evidence="1 2">
    <name type="scientific">Labilibaculum antarcticum</name>
    <dbReference type="NCBI Taxonomy" id="1717717"/>
    <lineage>
        <taxon>Bacteria</taxon>
        <taxon>Pseudomonadati</taxon>
        <taxon>Bacteroidota</taxon>
        <taxon>Bacteroidia</taxon>
        <taxon>Marinilabiliales</taxon>
        <taxon>Marinifilaceae</taxon>
        <taxon>Labilibaculum</taxon>
    </lineage>
</organism>